<name>A0ABW1R1B2_9ACTN</name>
<sequence length="259" mass="25804">MTSSPRATFRAAPRGVALRRLGAAAAVLLLGAVTTACSEGEFEVGTASVESTASTDGSGATPGAGGTATSGTTPATDPAAAADTSANGAVATPGTTADGTPPTLTPVNDPDLDPTHTTLGSFHLQFPLGWTAIPGIQAMSDGETSRITGGAIYTAVPAAGKDQAAWVTELMSGASAVTGLDGQLTQSETIIQSDGREVFHLGQDYAEGRAQLYGYVEGDTLHLLRFGLDGTPAAVDVTERAVASGVHVVPVPDAVATTP</sequence>
<keyword evidence="2" id="KW-0732">Signal</keyword>
<feature type="chain" id="PRO_5045889430" evidence="2">
    <location>
        <begin position="39"/>
        <end position="259"/>
    </location>
</feature>
<dbReference type="Proteomes" id="UP001596098">
    <property type="component" value="Unassembled WGS sequence"/>
</dbReference>
<gene>
    <name evidence="3" type="ORF">ACFPWU_11995</name>
</gene>
<evidence type="ECO:0000256" key="1">
    <source>
        <dbReference type="SAM" id="MobiDB-lite"/>
    </source>
</evidence>
<dbReference type="EMBL" id="JBHSQI010000005">
    <property type="protein sequence ID" value="MFC6154381.1"/>
    <property type="molecule type" value="Genomic_DNA"/>
</dbReference>
<feature type="compositionally biased region" description="Low complexity" evidence="1">
    <location>
        <begin position="69"/>
        <end position="106"/>
    </location>
</feature>
<accession>A0ABW1R1B2</accession>
<feature type="region of interest" description="Disordered" evidence="1">
    <location>
        <begin position="48"/>
        <end position="116"/>
    </location>
</feature>
<keyword evidence="4" id="KW-1185">Reference proteome</keyword>
<protein>
    <submittedName>
        <fullName evidence="3">Uncharacterized protein</fullName>
    </submittedName>
</protein>
<comment type="caution">
    <text evidence="3">The sequence shown here is derived from an EMBL/GenBank/DDBJ whole genome shotgun (WGS) entry which is preliminary data.</text>
</comment>
<feature type="signal peptide" evidence="2">
    <location>
        <begin position="1"/>
        <end position="38"/>
    </location>
</feature>
<proteinExistence type="predicted"/>
<dbReference type="RefSeq" id="WP_128221446.1">
    <property type="nucleotide sequence ID" value="NZ_CP034929.1"/>
</dbReference>
<organism evidence="3 4">
    <name type="scientific">Nocardioides yefusunii</name>
    <dbReference type="NCBI Taxonomy" id="2500546"/>
    <lineage>
        <taxon>Bacteria</taxon>
        <taxon>Bacillati</taxon>
        <taxon>Actinomycetota</taxon>
        <taxon>Actinomycetes</taxon>
        <taxon>Propionibacteriales</taxon>
        <taxon>Nocardioidaceae</taxon>
        <taxon>Nocardioides</taxon>
    </lineage>
</organism>
<evidence type="ECO:0000313" key="4">
    <source>
        <dbReference type="Proteomes" id="UP001596098"/>
    </source>
</evidence>
<evidence type="ECO:0000256" key="2">
    <source>
        <dbReference type="SAM" id="SignalP"/>
    </source>
</evidence>
<reference evidence="4" key="1">
    <citation type="journal article" date="2019" name="Int. J. Syst. Evol. Microbiol.">
        <title>The Global Catalogue of Microorganisms (GCM) 10K type strain sequencing project: providing services to taxonomists for standard genome sequencing and annotation.</title>
        <authorList>
            <consortium name="The Broad Institute Genomics Platform"/>
            <consortium name="The Broad Institute Genome Sequencing Center for Infectious Disease"/>
            <person name="Wu L."/>
            <person name="Ma J."/>
        </authorList>
    </citation>
    <scope>NUCLEOTIDE SEQUENCE [LARGE SCALE GENOMIC DNA]</scope>
    <source>
        <strain evidence="4">DFY28</strain>
    </source>
</reference>
<evidence type="ECO:0000313" key="3">
    <source>
        <dbReference type="EMBL" id="MFC6154381.1"/>
    </source>
</evidence>